<reference evidence="4 5" key="2">
    <citation type="submission" date="2024-07" db="EMBL/GenBank/DDBJ databases">
        <authorList>
            <person name="Akdeniz Z."/>
        </authorList>
    </citation>
    <scope>NUCLEOTIDE SEQUENCE [LARGE SCALE GENOMIC DNA]</scope>
</reference>
<dbReference type="Pfam" id="PF12799">
    <property type="entry name" value="LRR_4"/>
    <property type="match status" value="1"/>
</dbReference>
<reference evidence="3" key="1">
    <citation type="submission" date="2023-06" db="EMBL/GenBank/DDBJ databases">
        <authorList>
            <person name="Kurt Z."/>
        </authorList>
    </citation>
    <scope>NUCLEOTIDE SEQUENCE</scope>
</reference>
<dbReference type="PROSITE" id="PS51450">
    <property type="entry name" value="LRR"/>
    <property type="match status" value="3"/>
</dbReference>
<evidence type="ECO:0000313" key="4">
    <source>
        <dbReference type="EMBL" id="CAL6108892.1"/>
    </source>
</evidence>
<dbReference type="InterPro" id="IPR001611">
    <property type="entry name" value="Leu-rich_rpt"/>
</dbReference>
<dbReference type="Proteomes" id="UP001642409">
    <property type="component" value="Unassembled WGS sequence"/>
</dbReference>
<protein>
    <submittedName>
        <fullName evidence="3">Uncharacterized protein</fullName>
    </submittedName>
</protein>
<dbReference type="PANTHER" id="PTHR46652:SF3">
    <property type="entry name" value="LEUCINE-RICH REPEAT-CONTAINING PROTEIN 9"/>
    <property type="match status" value="1"/>
</dbReference>
<evidence type="ECO:0000313" key="3">
    <source>
        <dbReference type="EMBL" id="CAI9945118.1"/>
    </source>
</evidence>
<evidence type="ECO:0000256" key="2">
    <source>
        <dbReference type="ARBA" id="ARBA00022737"/>
    </source>
</evidence>
<dbReference type="PANTHER" id="PTHR46652">
    <property type="entry name" value="LEUCINE-RICH REPEAT AND IQ DOMAIN-CONTAINING PROTEIN 1-RELATED"/>
    <property type="match status" value="1"/>
</dbReference>
<dbReference type="Gene3D" id="3.80.10.10">
    <property type="entry name" value="Ribonuclease Inhibitor"/>
    <property type="match status" value="1"/>
</dbReference>
<evidence type="ECO:0000256" key="1">
    <source>
        <dbReference type="ARBA" id="ARBA00022614"/>
    </source>
</evidence>
<keyword evidence="2" id="KW-0677">Repeat</keyword>
<name>A0AA86UMZ4_9EUKA</name>
<comment type="caution">
    <text evidence="3">The sequence shown here is derived from an EMBL/GenBank/DDBJ whole genome shotgun (WGS) entry which is preliminary data.</text>
</comment>
<accession>A0AA86UMZ4</accession>
<organism evidence="3">
    <name type="scientific">Hexamita inflata</name>
    <dbReference type="NCBI Taxonomy" id="28002"/>
    <lineage>
        <taxon>Eukaryota</taxon>
        <taxon>Metamonada</taxon>
        <taxon>Diplomonadida</taxon>
        <taxon>Hexamitidae</taxon>
        <taxon>Hexamitinae</taxon>
        <taxon>Hexamita</taxon>
    </lineage>
</organism>
<dbReference type="InterPro" id="IPR025875">
    <property type="entry name" value="Leu-rich_rpt_4"/>
</dbReference>
<gene>
    <name evidence="3" type="ORF">HINF_LOCUS32763</name>
    <name evidence="4" type="ORF">HINF_LOCUS75183</name>
</gene>
<dbReference type="InterPro" id="IPR050836">
    <property type="entry name" value="SDS22/Internalin_LRR"/>
</dbReference>
<proteinExistence type="predicted"/>
<keyword evidence="5" id="KW-1185">Reference proteome</keyword>
<dbReference type="AlphaFoldDB" id="A0AA86UMZ4"/>
<dbReference type="InterPro" id="IPR032675">
    <property type="entry name" value="LRR_dom_sf"/>
</dbReference>
<dbReference type="EMBL" id="CAXDID020000659">
    <property type="protein sequence ID" value="CAL6108892.1"/>
    <property type="molecule type" value="Genomic_DNA"/>
</dbReference>
<evidence type="ECO:0000313" key="5">
    <source>
        <dbReference type="Proteomes" id="UP001642409"/>
    </source>
</evidence>
<dbReference type="SUPFAM" id="SSF52058">
    <property type="entry name" value="L domain-like"/>
    <property type="match status" value="1"/>
</dbReference>
<sequence length="277" mass="32034">MELIDFCLSENTISTSQSYIPYLEDVNNGYLSIEEDHFLDLQFIDKLGVTHLNLHRCTDTYFQNCSKNITHLTINSSQLSYLEGIQQMEQLEKLVLMINYITDITSIGGLINLNYLSLASNLIEDINAIQYLTNLNFLDLCENKIIEISSLRQLKRLNTLYLSFNQIIDASPIIDLNIAELYLSNNHILETAHFQQIQIGVQTPPTTDQLLFYYKIKAVRTNLNHLSQQFVLKRKLFEKISNLKQTCSKCVTQSSIQEKLLVNKYIDSLQQNNCDYQ</sequence>
<keyword evidence="1" id="KW-0433">Leucine-rich repeat</keyword>
<dbReference type="EMBL" id="CATOUU010000738">
    <property type="protein sequence ID" value="CAI9945118.1"/>
    <property type="molecule type" value="Genomic_DNA"/>
</dbReference>